<evidence type="ECO:0000259" key="2">
    <source>
        <dbReference type="PROSITE" id="PS50022"/>
    </source>
</evidence>
<dbReference type="InterPro" id="IPR008979">
    <property type="entry name" value="Galactose-bd-like_sf"/>
</dbReference>
<dbReference type="PROSITE" id="PS50022">
    <property type="entry name" value="FA58C_3"/>
    <property type="match status" value="1"/>
</dbReference>
<feature type="domain" description="F5/8 type C" evidence="2">
    <location>
        <begin position="165"/>
        <end position="322"/>
    </location>
</feature>
<dbReference type="Pfam" id="PF00754">
    <property type="entry name" value="F5_F8_type_C"/>
    <property type="match status" value="1"/>
</dbReference>
<dbReference type="CDD" id="cd00057">
    <property type="entry name" value="FA58C"/>
    <property type="match status" value="1"/>
</dbReference>
<dbReference type="PANTHER" id="PTHR24543">
    <property type="entry name" value="MULTICOPPER OXIDASE-RELATED"/>
    <property type="match status" value="1"/>
</dbReference>
<dbReference type="EMBL" id="CALNXJ010000055">
    <property type="protein sequence ID" value="CAH3154103.1"/>
    <property type="molecule type" value="Genomic_DNA"/>
</dbReference>
<proteinExistence type="predicted"/>
<protein>
    <recommendedName>
        <fullName evidence="2">F5/8 type C domain-containing protein</fullName>
    </recommendedName>
</protein>
<dbReference type="FunFam" id="2.60.120.260:FF:000016">
    <property type="entry name" value="Contactin-associated protein-like 4 isoform 1"/>
    <property type="match status" value="1"/>
</dbReference>
<feature type="signal peptide" evidence="1">
    <location>
        <begin position="1"/>
        <end position="22"/>
    </location>
</feature>
<gene>
    <name evidence="3" type="ORF">PMEA_00027586</name>
</gene>
<dbReference type="Proteomes" id="UP001159428">
    <property type="component" value="Unassembled WGS sequence"/>
</dbReference>
<name>A0AAU9XPX2_9CNID</name>
<dbReference type="InterPro" id="IPR000421">
    <property type="entry name" value="FA58C"/>
</dbReference>
<feature type="chain" id="PRO_5043370234" description="F5/8 type C domain-containing protein" evidence="1">
    <location>
        <begin position="23"/>
        <end position="322"/>
    </location>
</feature>
<accession>A0AAU9XPX2</accession>
<evidence type="ECO:0000313" key="3">
    <source>
        <dbReference type="EMBL" id="CAH3154103.1"/>
    </source>
</evidence>
<sequence length="322" mass="36809">MNFFLCGVLVGLLISEVEVSQAILCKEASLSCPVITRNHHRLKGFTFKTFHLASLISCGLLCQRDPRCVSTNFRKVFKSQGTCELNDRGALLTEKGNELEYDEEAIYTQFYDTEVIKKISIKDKEEGVIGCSRHLSFIRGIFLIKSSYFDDRCENFPSVIFFFECFYPPVPLGMESGAIFDSQITASSMYNDKHAAPNARLHFKGSQNPLRYASWVAGVKNTNQWLQVDLQQTTRVIGIATQGRHDHDQWVTKYKLQYGGDGLFFRVYKPNGDTSDTVFPGNTDRDTVVYHDLNPVIDARFVRVLPMEWFKFIGMRMELYSC</sequence>
<dbReference type="PROSITE" id="PS01285">
    <property type="entry name" value="FA58C_1"/>
    <property type="match status" value="1"/>
</dbReference>
<organism evidence="3 4">
    <name type="scientific">Pocillopora meandrina</name>
    <dbReference type="NCBI Taxonomy" id="46732"/>
    <lineage>
        <taxon>Eukaryota</taxon>
        <taxon>Metazoa</taxon>
        <taxon>Cnidaria</taxon>
        <taxon>Anthozoa</taxon>
        <taxon>Hexacorallia</taxon>
        <taxon>Scleractinia</taxon>
        <taxon>Astrocoeniina</taxon>
        <taxon>Pocilloporidae</taxon>
        <taxon>Pocillopora</taxon>
    </lineage>
</organism>
<dbReference type="SUPFAM" id="SSF49785">
    <property type="entry name" value="Galactose-binding domain-like"/>
    <property type="match status" value="1"/>
</dbReference>
<dbReference type="Gene3D" id="2.60.120.260">
    <property type="entry name" value="Galactose-binding domain-like"/>
    <property type="match status" value="1"/>
</dbReference>
<dbReference type="SMART" id="SM00231">
    <property type="entry name" value="FA58C"/>
    <property type="match status" value="1"/>
</dbReference>
<dbReference type="AlphaFoldDB" id="A0AAU9XPX2"/>
<evidence type="ECO:0000313" key="4">
    <source>
        <dbReference type="Proteomes" id="UP001159428"/>
    </source>
</evidence>
<comment type="caution">
    <text evidence="3">The sequence shown here is derived from an EMBL/GenBank/DDBJ whole genome shotgun (WGS) entry which is preliminary data.</text>
</comment>
<evidence type="ECO:0000256" key="1">
    <source>
        <dbReference type="SAM" id="SignalP"/>
    </source>
</evidence>
<keyword evidence="1" id="KW-0732">Signal</keyword>
<reference evidence="3 4" key="1">
    <citation type="submission" date="2022-05" db="EMBL/GenBank/DDBJ databases">
        <authorList>
            <consortium name="Genoscope - CEA"/>
            <person name="William W."/>
        </authorList>
    </citation>
    <scope>NUCLEOTIDE SEQUENCE [LARGE SCALE GENOMIC DNA]</scope>
</reference>
<keyword evidence="4" id="KW-1185">Reference proteome</keyword>